<evidence type="ECO:0000259" key="3">
    <source>
        <dbReference type="PROSITE" id="PS50125"/>
    </source>
</evidence>
<dbReference type="PROSITE" id="PS50125">
    <property type="entry name" value="GUANYLATE_CYCLASE_2"/>
    <property type="match status" value="2"/>
</dbReference>
<feature type="domain" description="Guanylate cyclase" evidence="3">
    <location>
        <begin position="30"/>
        <end position="163"/>
    </location>
</feature>
<gene>
    <name evidence="4" type="ORF">ATL31_0245</name>
</gene>
<dbReference type="SMART" id="SM00028">
    <property type="entry name" value="TPR"/>
    <property type="match status" value="3"/>
</dbReference>
<accession>A0A2N3YF26</accession>
<sequence length="1264" mass="134055">MTDLRRHVPPLVLRWDDEAPGASWREIDGTLVFADVSGFTALTERLTRRGRVGAEEIVETLNRVFGPMLRLSAARGGEMLKFGGDALLFLFRGPGHADHACDAAVEMRRTLRDAAALPTSVGRLSLSMSVGVHSGPVHLFLVGSPTRELFVLGPAASATAAAEQAAEAGEVVVTPATAARLAPGSTRVRADGALVLRRRVAHTVPAVSAGTPPVPAARLGGLFPRSLGEYLDPGPPEPEHRLATIAFVRLSGTDRVFDDEGPAHLAGLLDTTVTAVEAALAVEGVTLLATDLDADGGKFFLGSGVPVAGEDDEGRMLRALRRIATSDLPLPVQLGVNRGHVFAAEVGIPERAAYSAMGDTTNTAARITSKAPAGGVFAHPGVLEHSRSLFATASVGPYAMKGKAVPMHLLAVGEETGSQDLRRSARLPFLGRDTELAEAVRMLTEAAAGAGGVLTVEGATGSGKTRLVREATALAPPAERLLLHAEPYGVSSSYRVLRDPLRTLLGVTRDTPERMGAAVLDTLGRVAPELLPMAPLLADVVQVDVPPTVEASRIDPAYQPDRVADVVVTLLDRLVPGPLTVQVEDAHWADGASVALLGRVAGAAATRPWAVVVVRRDAPGGFAPEGGTVLTLGPLPPATVEQLVIAATREHPLRPHEVSLLARRAAGNPLFVEEVTETIRGGGALDTLPESVQAAMAAQIDRLTPPLRQVLRHASVLGRSFRREIIAATLAADGTAFDGTVFDALHAFLEPDGPDRLRFRNSLVRDTAYEGLSFRVRSRVHQTAGEVLERMSSDLDADSPTLALHFDRAGDHARTWRYAQVAGAVARRSFANADAADHLVRALSVSPRLPDVTDRARADLWTGVGELRELAGMFEESLDAYRRGARLVRDDLRAHAALLARQAIVLLRTGRPTAALRVVGRARSVLRGAGEAGAATLVRLDNLTARVRIEQERPGEALRWAERAAERAREVGDRETLVRALILLDSIEISMGVPGLGARHLEALGICVEEEWRPLEETVRGNLGTIAYYAGRWTEAAEWYASARRVALEVGKDFGAAETGVNLAELLINQGRLDEAEVILDDALRVLRASGALSFLAQGEIQLARLHLTRADHDAADALAADVAATLLSLGKPTTALEASLVQADAMIREGHPVQALEVIDAAEHAARAEAAASVPRTCHQRSRALLALGRFAEAGELAETGLVAAREQDLPYDEALLLRVLSRVRRHEGDLDGSDQAWARAESRLASLGARASAPGDAAQAPG</sequence>
<dbReference type="InterPro" id="IPR011990">
    <property type="entry name" value="TPR-like_helical_dom_sf"/>
</dbReference>
<dbReference type="GO" id="GO:0004016">
    <property type="term" value="F:adenylate cyclase activity"/>
    <property type="evidence" value="ECO:0007669"/>
    <property type="project" value="TreeGrafter"/>
</dbReference>
<evidence type="ECO:0000256" key="1">
    <source>
        <dbReference type="ARBA" id="ARBA00022741"/>
    </source>
</evidence>
<evidence type="ECO:0000313" key="5">
    <source>
        <dbReference type="Proteomes" id="UP000233781"/>
    </source>
</evidence>
<name>A0A2N3YF26_9MICO</name>
<protein>
    <submittedName>
        <fullName evidence="4">Putative ATPase</fullName>
    </submittedName>
</protein>
<dbReference type="GO" id="GO:0005737">
    <property type="term" value="C:cytoplasm"/>
    <property type="evidence" value="ECO:0007669"/>
    <property type="project" value="TreeGrafter"/>
</dbReference>
<evidence type="ECO:0000256" key="2">
    <source>
        <dbReference type="ARBA" id="ARBA00022840"/>
    </source>
</evidence>
<dbReference type="SUPFAM" id="SSF55073">
    <property type="entry name" value="Nucleotide cyclase"/>
    <property type="match status" value="2"/>
</dbReference>
<dbReference type="InterPro" id="IPR019734">
    <property type="entry name" value="TPR_rpt"/>
</dbReference>
<evidence type="ECO:0000313" key="4">
    <source>
        <dbReference type="EMBL" id="PKW25455.1"/>
    </source>
</evidence>
<dbReference type="SMART" id="SM00044">
    <property type="entry name" value="CYCc"/>
    <property type="match status" value="1"/>
</dbReference>
<dbReference type="PANTHER" id="PTHR16305">
    <property type="entry name" value="TESTICULAR SOLUBLE ADENYLYL CYCLASE"/>
    <property type="match status" value="1"/>
</dbReference>
<reference evidence="4 5" key="1">
    <citation type="submission" date="2017-12" db="EMBL/GenBank/DDBJ databases">
        <title>Sequencing the genomes of 1000 Actinobacteria strains.</title>
        <authorList>
            <person name="Klenk H.-P."/>
        </authorList>
    </citation>
    <scope>NUCLEOTIDE SEQUENCE [LARGE SCALE GENOMIC DNA]</scope>
    <source>
        <strain evidence="4 5">DSM 12806</strain>
    </source>
</reference>
<keyword evidence="2" id="KW-0067">ATP-binding</keyword>
<dbReference type="Pfam" id="PF13191">
    <property type="entry name" value="AAA_16"/>
    <property type="match status" value="1"/>
</dbReference>
<dbReference type="Proteomes" id="UP000233781">
    <property type="component" value="Unassembled WGS sequence"/>
</dbReference>
<dbReference type="SUPFAM" id="SSF48452">
    <property type="entry name" value="TPR-like"/>
    <property type="match status" value="2"/>
</dbReference>
<dbReference type="PANTHER" id="PTHR16305:SF28">
    <property type="entry name" value="GUANYLATE CYCLASE DOMAIN-CONTAINING PROTEIN"/>
    <property type="match status" value="1"/>
</dbReference>
<keyword evidence="5" id="KW-1185">Reference proteome</keyword>
<dbReference type="InterPro" id="IPR029787">
    <property type="entry name" value="Nucleotide_cyclase"/>
</dbReference>
<dbReference type="OrthoDB" id="5476461at2"/>
<dbReference type="GO" id="GO:0009190">
    <property type="term" value="P:cyclic nucleotide biosynthetic process"/>
    <property type="evidence" value="ECO:0007669"/>
    <property type="project" value="InterPro"/>
</dbReference>
<comment type="caution">
    <text evidence="4">The sequence shown here is derived from an EMBL/GenBank/DDBJ whole genome shotgun (WGS) entry which is preliminary data.</text>
</comment>
<dbReference type="Pfam" id="PF00211">
    <property type="entry name" value="Guanylate_cyc"/>
    <property type="match status" value="2"/>
</dbReference>
<dbReference type="Gene3D" id="1.25.40.10">
    <property type="entry name" value="Tetratricopeptide repeat domain"/>
    <property type="match status" value="2"/>
</dbReference>
<dbReference type="AlphaFoldDB" id="A0A2N3YF26"/>
<keyword evidence="1" id="KW-0547">Nucleotide-binding</keyword>
<dbReference type="GO" id="GO:0005524">
    <property type="term" value="F:ATP binding"/>
    <property type="evidence" value="ECO:0007669"/>
    <property type="project" value="UniProtKB-KW"/>
</dbReference>
<dbReference type="GO" id="GO:0035556">
    <property type="term" value="P:intracellular signal transduction"/>
    <property type="evidence" value="ECO:0007669"/>
    <property type="project" value="InterPro"/>
</dbReference>
<dbReference type="Pfam" id="PF13424">
    <property type="entry name" value="TPR_12"/>
    <property type="match status" value="1"/>
</dbReference>
<organism evidence="4 5">
    <name type="scientific">Phycicoccus duodecadis</name>
    <dbReference type="NCBI Taxonomy" id="173053"/>
    <lineage>
        <taxon>Bacteria</taxon>
        <taxon>Bacillati</taxon>
        <taxon>Actinomycetota</taxon>
        <taxon>Actinomycetes</taxon>
        <taxon>Micrococcales</taxon>
        <taxon>Intrasporangiaceae</taxon>
        <taxon>Phycicoccus</taxon>
    </lineage>
</organism>
<proteinExistence type="predicted"/>
<dbReference type="InterPro" id="IPR041664">
    <property type="entry name" value="AAA_16"/>
</dbReference>
<feature type="domain" description="Guanylate cyclase" evidence="3">
    <location>
        <begin position="244"/>
        <end position="368"/>
    </location>
</feature>
<dbReference type="RefSeq" id="WP_158239766.1">
    <property type="nucleotide sequence ID" value="NZ_PJNE01000001.1"/>
</dbReference>
<dbReference type="EMBL" id="PJNE01000001">
    <property type="protein sequence ID" value="PKW25455.1"/>
    <property type="molecule type" value="Genomic_DNA"/>
</dbReference>
<dbReference type="Gene3D" id="3.30.70.1230">
    <property type="entry name" value="Nucleotide cyclase"/>
    <property type="match status" value="2"/>
</dbReference>
<dbReference type="InterPro" id="IPR001054">
    <property type="entry name" value="A/G_cyclase"/>
</dbReference>
<dbReference type="CDD" id="cd07302">
    <property type="entry name" value="CHD"/>
    <property type="match status" value="2"/>
</dbReference>